<dbReference type="EMBL" id="JAYKXH010000024">
    <property type="protein sequence ID" value="KAK7123699.1"/>
    <property type="molecule type" value="Genomic_DNA"/>
</dbReference>
<proteinExistence type="predicted"/>
<reference evidence="2 3" key="1">
    <citation type="submission" date="2024-02" db="EMBL/GenBank/DDBJ databases">
        <title>Chromosome-level genome assembly of the Eurasian Minnow (Phoxinus phoxinus).</title>
        <authorList>
            <person name="Oriowo T.O."/>
            <person name="Martin S."/>
            <person name="Stange M."/>
            <person name="Chrysostomakis Y."/>
            <person name="Brown T."/>
            <person name="Winkler S."/>
            <person name="Kukowka S."/>
            <person name="Myers E.W."/>
            <person name="Bohne A."/>
        </authorList>
    </citation>
    <scope>NUCLEOTIDE SEQUENCE [LARGE SCALE GENOMIC DNA]</scope>
    <source>
        <strain evidence="2">ZFMK-TIS-60720</strain>
        <tissue evidence="2">Whole Organism</tissue>
    </source>
</reference>
<dbReference type="AlphaFoldDB" id="A0AAN9GRE8"/>
<accession>A0AAN9GRE8</accession>
<evidence type="ECO:0000313" key="3">
    <source>
        <dbReference type="Proteomes" id="UP001364617"/>
    </source>
</evidence>
<protein>
    <submittedName>
        <fullName evidence="2">Uncharacterized protein</fullName>
    </submittedName>
</protein>
<evidence type="ECO:0000256" key="1">
    <source>
        <dbReference type="SAM" id="MobiDB-lite"/>
    </source>
</evidence>
<keyword evidence="3" id="KW-1185">Reference proteome</keyword>
<sequence length="160" mass="17363">MQSNGQFEVFTTVFSPQDGGNTLLHVSMSGPGPNHGKICPWARRLGEGDVIEVLSKHESRWTGRVQDSQQGLSPSHVSQACSLENGVRRHSSNQAGTVVILGEGTGPGRGRLQVPWGNDREEGAFLALRREARTQLSQHAPEKRRKSHCQEATNGASEAD</sequence>
<gene>
    <name evidence="2" type="ORF">R3I93_021959</name>
</gene>
<dbReference type="CDD" id="cd00174">
    <property type="entry name" value="SH3"/>
    <property type="match status" value="1"/>
</dbReference>
<comment type="caution">
    <text evidence="2">The sequence shown here is derived from an EMBL/GenBank/DDBJ whole genome shotgun (WGS) entry which is preliminary data.</text>
</comment>
<feature type="region of interest" description="Disordered" evidence="1">
    <location>
        <begin position="132"/>
        <end position="160"/>
    </location>
</feature>
<name>A0AAN9GRE8_9TELE</name>
<organism evidence="2 3">
    <name type="scientific">Phoxinus phoxinus</name>
    <name type="common">Eurasian minnow</name>
    <dbReference type="NCBI Taxonomy" id="58324"/>
    <lineage>
        <taxon>Eukaryota</taxon>
        <taxon>Metazoa</taxon>
        <taxon>Chordata</taxon>
        <taxon>Craniata</taxon>
        <taxon>Vertebrata</taxon>
        <taxon>Euteleostomi</taxon>
        <taxon>Actinopterygii</taxon>
        <taxon>Neopterygii</taxon>
        <taxon>Teleostei</taxon>
        <taxon>Ostariophysi</taxon>
        <taxon>Cypriniformes</taxon>
        <taxon>Leuciscidae</taxon>
        <taxon>Phoxininae</taxon>
        <taxon>Phoxinus</taxon>
    </lineage>
</organism>
<feature type="compositionally biased region" description="Polar residues" evidence="1">
    <location>
        <begin position="150"/>
        <end position="160"/>
    </location>
</feature>
<dbReference type="Proteomes" id="UP001364617">
    <property type="component" value="Unassembled WGS sequence"/>
</dbReference>
<evidence type="ECO:0000313" key="2">
    <source>
        <dbReference type="EMBL" id="KAK7123699.1"/>
    </source>
</evidence>